<dbReference type="Gene3D" id="1.20.1050.80">
    <property type="entry name" value="VPS9 domain"/>
    <property type="match status" value="1"/>
</dbReference>
<feature type="domain" description="VPS9" evidence="5">
    <location>
        <begin position="887"/>
        <end position="1048"/>
    </location>
</feature>
<dbReference type="GO" id="GO:0031267">
    <property type="term" value="F:small GTPase binding"/>
    <property type="evidence" value="ECO:0007669"/>
    <property type="project" value="TreeGrafter"/>
</dbReference>
<feature type="region of interest" description="Disordered" evidence="3">
    <location>
        <begin position="313"/>
        <end position="419"/>
    </location>
</feature>
<dbReference type="Gene3D" id="3.30.505.10">
    <property type="entry name" value="SH2 domain"/>
    <property type="match status" value="1"/>
</dbReference>
<dbReference type="PANTHER" id="PTHR23101:SF104">
    <property type="entry name" value="PROTEIN SPRINT"/>
    <property type="match status" value="1"/>
</dbReference>
<sequence>MGRIGRKLGPNMKMINRATSEWWNGSRGHIRFGFYRELRGRGPFIFCKERTRNFIVRKSSKNNTMAISVRLPDDKGPYIEHYLIEHVGREYRLEGSDNYFEAIPTLVSHYCQCCDELPVELSLPCAVAQACSRQELSSLAMLGQDYWVSSLAKSPTDKTHVKSSTNNALLSSPVLTTFGQRITVSSPCTTKPFQGSTTSLTSTNCDSIECETTGLLVKPANPPPPPPRWCKPVTTTNPNPDRPHTSSPKRPQALVDTKNGKVVRRKKKSTHYTHSNIVDSPPDYYRSSLADKISDYEDIWATPCKPEMRTSNKTVELVTFKPPMESNSSPMTAKRSNGTENGHKTEGISTSDASSSKSSPASTLSSSPSSQTSRLRNKLGLTIATGSSSSPSVNKKHSSPFYAEPADSLTNVANGPQRRKVHPKPVALRLLNHRHSDPNIQWPAAKNGGVLETIYASDETPATTLSSSLDNLNGHKRLVRSRARIPSSLVDRSFPPSEENRVMVDTETQTTPNTAKGRGDLPNNVSVPKLIPKLIAKKGNDCSWPVDSSWEWLGNENETLLGDSDDDQDSDDVVTVETILKKDAKFPLVEFRKELSMDSNSLDRVTVEDLIQQKSPDLHVPEIQPLTKSNLLRVSEYDNLGDSSHCHKRSVHERDNLAYAPSESASSMTEFSEPWDSSRWEQILQMVREPRMEEVIEEKNAKNVIELLPLDVVNEAVINSRQLALINDDDGTSISSLPTVDIDRDSSYCTQGKICSFMPSTYIFMLRNKNKDLGDSIREYVLRLSQDKSTTFGKTIENFIQCTLDSQETSPHIVMRNVRQFMSGIKNYLVKHGEGQFEMVVQMERSKLKANEFLNLDAILEGVLHKIVIKPLKKHIYQLFVNEYTKNGDLKLLSDNIKYARSKTPEEFGVKSQFTPPKGSAMDTVHHFLRRLQQVYSPMRKLENLLTSTACIFSSLLRKKLKTTKMRFNFSGNFSKLDVWVCEALKKNYLPMLMYVLVHCGMIAAEIEADYMWGLLHPSLLTGEGGYYLTTLSSAVHVLKNFQKWHVDRRKEINSIDNKEVF</sequence>
<dbReference type="Proteomes" id="UP000014500">
    <property type="component" value="Unassembled WGS sequence"/>
</dbReference>
<reference evidence="6" key="2">
    <citation type="submission" date="2015-02" db="UniProtKB">
        <authorList>
            <consortium name="EnsemblMetazoa"/>
        </authorList>
    </citation>
    <scope>IDENTIFICATION</scope>
</reference>
<dbReference type="GO" id="GO:0005829">
    <property type="term" value="C:cytosol"/>
    <property type="evidence" value="ECO:0007669"/>
    <property type="project" value="TreeGrafter"/>
</dbReference>
<feature type="domain" description="SH2" evidence="4">
    <location>
        <begin position="22"/>
        <end position="125"/>
    </location>
</feature>
<evidence type="ECO:0000313" key="7">
    <source>
        <dbReference type="Proteomes" id="UP000014500"/>
    </source>
</evidence>
<dbReference type="InterPro" id="IPR036860">
    <property type="entry name" value="SH2_dom_sf"/>
</dbReference>
<dbReference type="SUPFAM" id="SSF109993">
    <property type="entry name" value="VPS9 domain"/>
    <property type="match status" value="1"/>
</dbReference>
<feature type="compositionally biased region" description="Low complexity" evidence="3">
    <location>
        <begin position="349"/>
        <end position="373"/>
    </location>
</feature>
<dbReference type="SUPFAM" id="SSF55550">
    <property type="entry name" value="SH2 domain"/>
    <property type="match status" value="1"/>
</dbReference>
<dbReference type="SMART" id="SM00167">
    <property type="entry name" value="VPS9"/>
    <property type="match status" value="1"/>
</dbReference>
<dbReference type="AlphaFoldDB" id="T1JA31"/>
<keyword evidence="1" id="KW-0343">GTPase activation</keyword>
<evidence type="ECO:0000256" key="1">
    <source>
        <dbReference type="ARBA" id="ARBA00022468"/>
    </source>
</evidence>
<dbReference type="eggNOG" id="KOG2320">
    <property type="taxonomic scope" value="Eukaryota"/>
</dbReference>
<dbReference type="GO" id="GO:0005096">
    <property type="term" value="F:GTPase activator activity"/>
    <property type="evidence" value="ECO:0007669"/>
    <property type="project" value="UniProtKB-KW"/>
</dbReference>
<dbReference type="Pfam" id="PF02204">
    <property type="entry name" value="VPS9"/>
    <property type="match status" value="1"/>
</dbReference>
<organism evidence="6 7">
    <name type="scientific">Strigamia maritima</name>
    <name type="common">European centipede</name>
    <name type="synonym">Geophilus maritimus</name>
    <dbReference type="NCBI Taxonomy" id="126957"/>
    <lineage>
        <taxon>Eukaryota</taxon>
        <taxon>Metazoa</taxon>
        <taxon>Ecdysozoa</taxon>
        <taxon>Arthropoda</taxon>
        <taxon>Myriapoda</taxon>
        <taxon>Chilopoda</taxon>
        <taxon>Pleurostigmophora</taxon>
        <taxon>Geophilomorpha</taxon>
        <taxon>Linotaeniidae</taxon>
        <taxon>Strigamia</taxon>
    </lineage>
</organism>
<accession>T1JA31</accession>
<evidence type="ECO:0008006" key="8">
    <source>
        <dbReference type="Google" id="ProtNLM"/>
    </source>
</evidence>
<reference evidence="7" key="1">
    <citation type="submission" date="2011-05" db="EMBL/GenBank/DDBJ databases">
        <authorList>
            <person name="Richards S.R."/>
            <person name="Qu J."/>
            <person name="Jiang H."/>
            <person name="Jhangiani S.N."/>
            <person name="Agravi P."/>
            <person name="Goodspeed R."/>
            <person name="Gross S."/>
            <person name="Mandapat C."/>
            <person name="Jackson L."/>
            <person name="Mathew T."/>
            <person name="Pu L."/>
            <person name="Thornton R."/>
            <person name="Saada N."/>
            <person name="Wilczek-Boney K.B."/>
            <person name="Lee S."/>
            <person name="Kovar C."/>
            <person name="Wu Y."/>
            <person name="Scherer S.E."/>
            <person name="Worley K.C."/>
            <person name="Muzny D.M."/>
            <person name="Gibbs R."/>
        </authorList>
    </citation>
    <scope>NUCLEOTIDE SEQUENCE</scope>
    <source>
        <strain evidence="7">Brora</strain>
    </source>
</reference>
<evidence type="ECO:0000313" key="6">
    <source>
        <dbReference type="EnsemblMetazoa" id="SMAR010586-PA"/>
    </source>
</evidence>
<dbReference type="EnsemblMetazoa" id="SMAR010586-RA">
    <property type="protein sequence ID" value="SMAR010586-PA"/>
    <property type="gene ID" value="SMAR010586"/>
</dbReference>
<keyword evidence="2" id="KW-0727">SH2 domain</keyword>
<dbReference type="InterPro" id="IPR003123">
    <property type="entry name" value="VPS9"/>
</dbReference>
<protein>
    <recommendedName>
        <fullName evidence="8">VPS9 domain-containing protein</fullName>
    </recommendedName>
</protein>
<keyword evidence="7" id="KW-1185">Reference proteome</keyword>
<dbReference type="InterPro" id="IPR045046">
    <property type="entry name" value="Vps9-like"/>
</dbReference>
<dbReference type="HOGENOM" id="CLU_001594_0_0_1"/>
<dbReference type="PANTHER" id="PTHR23101">
    <property type="entry name" value="RAB GDP/GTP EXCHANGE FACTOR"/>
    <property type="match status" value="1"/>
</dbReference>
<dbReference type="InterPro" id="IPR000980">
    <property type="entry name" value="SH2"/>
</dbReference>
<dbReference type="STRING" id="126957.T1JA31"/>
<dbReference type="PROSITE" id="PS50001">
    <property type="entry name" value="SH2"/>
    <property type="match status" value="1"/>
</dbReference>
<dbReference type="PROSITE" id="PS51205">
    <property type="entry name" value="VPS9"/>
    <property type="match status" value="1"/>
</dbReference>
<dbReference type="EMBL" id="JH431981">
    <property type="status" value="NOT_ANNOTATED_CDS"/>
    <property type="molecule type" value="Genomic_DNA"/>
</dbReference>
<proteinExistence type="predicted"/>
<dbReference type="PhylomeDB" id="T1JA31"/>
<dbReference type="GO" id="GO:0030139">
    <property type="term" value="C:endocytic vesicle"/>
    <property type="evidence" value="ECO:0007669"/>
    <property type="project" value="TreeGrafter"/>
</dbReference>
<evidence type="ECO:0000259" key="4">
    <source>
        <dbReference type="PROSITE" id="PS50001"/>
    </source>
</evidence>
<feature type="compositionally biased region" description="Polar residues" evidence="3">
    <location>
        <begin position="325"/>
        <end position="340"/>
    </location>
</feature>
<dbReference type="Pfam" id="PF00017">
    <property type="entry name" value="SH2"/>
    <property type="match status" value="1"/>
</dbReference>
<dbReference type="Pfam" id="PF23268">
    <property type="entry name" value="RIN1"/>
    <property type="match status" value="1"/>
</dbReference>
<name>T1JA31_STRMM</name>
<feature type="region of interest" description="Disordered" evidence="3">
    <location>
        <begin position="216"/>
        <end position="284"/>
    </location>
</feature>
<evidence type="ECO:0000259" key="5">
    <source>
        <dbReference type="PROSITE" id="PS51205"/>
    </source>
</evidence>
<dbReference type="OMA" id="CKMIAHK"/>
<evidence type="ECO:0000256" key="3">
    <source>
        <dbReference type="SAM" id="MobiDB-lite"/>
    </source>
</evidence>
<dbReference type="InterPro" id="IPR037191">
    <property type="entry name" value="VPS9_dom_sf"/>
</dbReference>
<dbReference type="GO" id="GO:0016192">
    <property type="term" value="P:vesicle-mediated transport"/>
    <property type="evidence" value="ECO:0007669"/>
    <property type="project" value="InterPro"/>
</dbReference>
<feature type="compositionally biased region" description="Polar residues" evidence="3">
    <location>
        <begin position="233"/>
        <end position="249"/>
    </location>
</feature>
<dbReference type="GO" id="GO:0005085">
    <property type="term" value="F:guanyl-nucleotide exchange factor activity"/>
    <property type="evidence" value="ECO:0007669"/>
    <property type="project" value="InterPro"/>
</dbReference>
<feature type="compositionally biased region" description="Basic residues" evidence="3">
    <location>
        <begin position="261"/>
        <end position="271"/>
    </location>
</feature>
<feature type="compositionally biased region" description="Pro residues" evidence="3">
    <location>
        <begin position="220"/>
        <end position="229"/>
    </location>
</feature>
<evidence type="ECO:0000256" key="2">
    <source>
        <dbReference type="PROSITE-ProRule" id="PRU00191"/>
    </source>
</evidence>